<comment type="caution">
    <text evidence="5">The sequence shown here is derived from an EMBL/GenBank/DDBJ whole genome shotgun (WGS) entry which is preliminary data.</text>
</comment>
<dbReference type="InterPro" id="IPR036312">
    <property type="entry name" value="Bifun_inhib/LTP/seed_sf"/>
</dbReference>
<comment type="similarity">
    <text evidence="1">Belongs to the plant LTP family.</text>
</comment>
<dbReference type="AlphaFoldDB" id="A0A9Q0U894"/>
<evidence type="ECO:0000256" key="1">
    <source>
        <dbReference type="ARBA" id="ARBA00009748"/>
    </source>
</evidence>
<keyword evidence="6" id="KW-1185">Reference proteome</keyword>
<dbReference type="InterPro" id="IPR016140">
    <property type="entry name" value="Bifunc_inhib/LTP/seed_store"/>
</dbReference>
<evidence type="ECO:0000256" key="3">
    <source>
        <dbReference type="SAM" id="SignalP"/>
    </source>
</evidence>
<dbReference type="Proteomes" id="UP001151529">
    <property type="component" value="Chromosome 11"/>
</dbReference>
<dbReference type="SMART" id="SM00499">
    <property type="entry name" value="AAI"/>
    <property type="match status" value="1"/>
</dbReference>
<dbReference type="PANTHER" id="PTHR33076">
    <property type="entry name" value="NON-SPECIFIC LIPID-TRANSFER PROTEIN 2-RELATED"/>
    <property type="match status" value="1"/>
</dbReference>
<dbReference type="InterPro" id="IPR000528">
    <property type="entry name" value="Plant_nsLTP"/>
</dbReference>
<keyword evidence="2" id="KW-1015">Disulfide bond</keyword>
<evidence type="ECO:0000256" key="2">
    <source>
        <dbReference type="ARBA" id="ARBA00023157"/>
    </source>
</evidence>
<reference evidence="5" key="2">
    <citation type="journal article" date="2023" name="Int. J. Mol. Sci.">
        <title>De Novo Assembly and Annotation of 11 Diverse Shrub Willow (Salix) Genomes Reveals Novel Gene Organization in Sex-Linked Regions.</title>
        <authorList>
            <person name="Hyden B."/>
            <person name="Feng K."/>
            <person name="Yates T.B."/>
            <person name="Jawdy S."/>
            <person name="Cereghino C."/>
            <person name="Smart L.B."/>
            <person name="Muchero W."/>
        </authorList>
    </citation>
    <scope>NUCLEOTIDE SEQUENCE [LARGE SCALE GENOMIC DNA]</scope>
    <source>
        <tissue evidence="5">Shoot tip</tissue>
    </source>
</reference>
<protein>
    <recommendedName>
        <fullName evidence="4">Bifunctional inhibitor/plant lipid transfer protein/seed storage helical domain-containing protein</fullName>
    </recommendedName>
</protein>
<dbReference type="EMBL" id="JAPFFL010000005">
    <property type="protein sequence ID" value="KAJ6725251.1"/>
    <property type="molecule type" value="Genomic_DNA"/>
</dbReference>
<dbReference type="SUPFAM" id="SSF47699">
    <property type="entry name" value="Bifunctional inhibitor/lipid-transfer protein/seed storage 2S albumin"/>
    <property type="match status" value="1"/>
</dbReference>
<feature type="signal peptide" evidence="3">
    <location>
        <begin position="1"/>
        <end position="21"/>
    </location>
</feature>
<dbReference type="GO" id="GO:0008289">
    <property type="term" value="F:lipid binding"/>
    <property type="evidence" value="ECO:0007669"/>
    <property type="project" value="InterPro"/>
</dbReference>
<proteinExistence type="inferred from homology"/>
<reference evidence="5" key="1">
    <citation type="submission" date="2022-11" db="EMBL/GenBank/DDBJ databases">
        <authorList>
            <person name="Hyden B.L."/>
            <person name="Feng K."/>
            <person name="Yates T."/>
            <person name="Jawdy S."/>
            <person name="Smart L.B."/>
            <person name="Muchero W."/>
        </authorList>
    </citation>
    <scope>NUCLEOTIDE SEQUENCE</scope>
    <source>
        <tissue evidence="5">Shoot tip</tissue>
    </source>
</reference>
<sequence length="174" mass="18431">MGLYSFFWVVIFLASASSVHGSDGFPGLLDSVHGSDGFPGLLDSVHGSDGFPGLLDSVHGSDGLLDSVHGSDGFPGLLDSVHGSDVCAGLPGLLDCSPFLLGSVSSPDASCCKSLKWLSQHAMKKEDKRELCKCLKVEDLKHKGVILDRTKTLPRLCKVKLPVPLVPDNIDCDK</sequence>
<feature type="domain" description="Bifunctional inhibitor/plant lipid transfer protein/seed storage helical" evidence="4">
    <location>
        <begin position="96"/>
        <end position="172"/>
    </location>
</feature>
<evidence type="ECO:0000313" key="5">
    <source>
        <dbReference type="EMBL" id="KAJ6725251.1"/>
    </source>
</evidence>
<evidence type="ECO:0000259" key="4">
    <source>
        <dbReference type="SMART" id="SM00499"/>
    </source>
</evidence>
<gene>
    <name evidence="5" type="ORF">OIU85_023104</name>
</gene>
<dbReference type="Gene3D" id="1.10.110.10">
    <property type="entry name" value="Plant lipid-transfer and hydrophobic proteins"/>
    <property type="match status" value="1"/>
</dbReference>
<name>A0A9Q0U894_SALVM</name>
<keyword evidence="3" id="KW-0732">Signal</keyword>
<feature type="chain" id="PRO_5040205850" description="Bifunctional inhibitor/plant lipid transfer protein/seed storage helical domain-containing protein" evidence="3">
    <location>
        <begin position="22"/>
        <end position="174"/>
    </location>
</feature>
<organism evidence="5 6">
    <name type="scientific">Salix viminalis</name>
    <name type="common">Common osier</name>
    <name type="synonym">Basket willow</name>
    <dbReference type="NCBI Taxonomy" id="40686"/>
    <lineage>
        <taxon>Eukaryota</taxon>
        <taxon>Viridiplantae</taxon>
        <taxon>Streptophyta</taxon>
        <taxon>Embryophyta</taxon>
        <taxon>Tracheophyta</taxon>
        <taxon>Spermatophyta</taxon>
        <taxon>Magnoliopsida</taxon>
        <taxon>eudicotyledons</taxon>
        <taxon>Gunneridae</taxon>
        <taxon>Pentapetalae</taxon>
        <taxon>rosids</taxon>
        <taxon>fabids</taxon>
        <taxon>Malpighiales</taxon>
        <taxon>Salicaceae</taxon>
        <taxon>Saliceae</taxon>
        <taxon>Salix</taxon>
    </lineage>
</organism>
<dbReference type="Pfam" id="PF00234">
    <property type="entry name" value="Tryp_alpha_amyl"/>
    <property type="match status" value="1"/>
</dbReference>
<dbReference type="GO" id="GO:0006869">
    <property type="term" value="P:lipid transport"/>
    <property type="evidence" value="ECO:0007669"/>
    <property type="project" value="InterPro"/>
</dbReference>
<dbReference type="OrthoDB" id="1876592at2759"/>
<accession>A0A9Q0U894</accession>
<evidence type="ECO:0000313" key="6">
    <source>
        <dbReference type="Proteomes" id="UP001151529"/>
    </source>
</evidence>